<dbReference type="HOGENOM" id="CLU_2627192_0_0_1"/>
<evidence type="ECO:0000313" key="2">
    <source>
        <dbReference type="Proteomes" id="UP000011713"/>
    </source>
</evidence>
<sequence length="82" mass="9590">MQRVGRPVSCIDIMERTTLICNVLQKRTRSIHSTHSRLHGTCTFLVYTRCLYYALRRSSGECETQWGSRRSTCFSTRWPTAM</sequence>
<dbReference type="EnsemblProtists" id="HpaT807606">
    <property type="protein sequence ID" value="HpaP807606"/>
    <property type="gene ID" value="HpaG807606"/>
</dbReference>
<proteinExistence type="predicted"/>
<dbReference type="InParanoid" id="M4BMG9"/>
<dbReference type="Proteomes" id="UP000011713">
    <property type="component" value="Unassembled WGS sequence"/>
</dbReference>
<name>M4BMG9_HYAAE</name>
<reference evidence="2" key="1">
    <citation type="journal article" date="2010" name="Science">
        <title>Signatures of adaptation to obligate biotrophy in the Hyaloperonospora arabidopsidis genome.</title>
        <authorList>
            <person name="Baxter L."/>
            <person name="Tripathy S."/>
            <person name="Ishaque N."/>
            <person name="Boot N."/>
            <person name="Cabral A."/>
            <person name="Kemen E."/>
            <person name="Thines M."/>
            <person name="Ah-Fong A."/>
            <person name="Anderson R."/>
            <person name="Badejoko W."/>
            <person name="Bittner-Eddy P."/>
            <person name="Boore J.L."/>
            <person name="Chibucos M.C."/>
            <person name="Coates M."/>
            <person name="Dehal P."/>
            <person name="Delehaunty K."/>
            <person name="Dong S."/>
            <person name="Downton P."/>
            <person name="Dumas B."/>
            <person name="Fabro G."/>
            <person name="Fronick C."/>
            <person name="Fuerstenberg S.I."/>
            <person name="Fulton L."/>
            <person name="Gaulin E."/>
            <person name="Govers F."/>
            <person name="Hughes L."/>
            <person name="Humphray S."/>
            <person name="Jiang R.H."/>
            <person name="Judelson H."/>
            <person name="Kamoun S."/>
            <person name="Kyung K."/>
            <person name="Meijer H."/>
            <person name="Minx P."/>
            <person name="Morris P."/>
            <person name="Nelson J."/>
            <person name="Phuntumart V."/>
            <person name="Qutob D."/>
            <person name="Rehmany A."/>
            <person name="Rougon-Cardoso A."/>
            <person name="Ryden P."/>
            <person name="Torto-Alalibo T."/>
            <person name="Studholme D."/>
            <person name="Wang Y."/>
            <person name="Win J."/>
            <person name="Wood J."/>
            <person name="Clifton S.W."/>
            <person name="Rogers J."/>
            <person name="Van den Ackerveken G."/>
            <person name="Jones J.D."/>
            <person name="McDowell J.M."/>
            <person name="Beynon J."/>
            <person name="Tyler B.M."/>
        </authorList>
    </citation>
    <scope>NUCLEOTIDE SEQUENCE [LARGE SCALE GENOMIC DNA]</scope>
    <source>
        <strain evidence="2">Emoy2</strain>
    </source>
</reference>
<reference evidence="1" key="2">
    <citation type="submission" date="2015-06" db="UniProtKB">
        <authorList>
            <consortium name="EnsemblProtists"/>
        </authorList>
    </citation>
    <scope>IDENTIFICATION</scope>
    <source>
        <strain evidence="1">Emoy2</strain>
    </source>
</reference>
<protein>
    <submittedName>
        <fullName evidence="1">Uncharacterized protein</fullName>
    </submittedName>
</protein>
<keyword evidence="2" id="KW-1185">Reference proteome</keyword>
<dbReference type="VEuPathDB" id="FungiDB:HpaG807606"/>
<accession>M4BMG9</accession>
<dbReference type="EMBL" id="JH598420">
    <property type="status" value="NOT_ANNOTATED_CDS"/>
    <property type="molecule type" value="Genomic_DNA"/>
</dbReference>
<dbReference type="AlphaFoldDB" id="M4BMG9"/>
<organism evidence="1 2">
    <name type="scientific">Hyaloperonospora arabidopsidis (strain Emoy2)</name>
    <name type="common">Downy mildew agent</name>
    <name type="synonym">Peronospora arabidopsidis</name>
    <dbReference type="NCBI Taxonomy" id="559515"/>
    <lineage>
        <taxon>Eukaryota</taxon>
        <taxon>Sar</taxon>
        <taxon>Stramenopiles</taxon>
        <taxon>Oomycota</taxon>
        <taxon>Peronosporomycetes</taxon>
        <taxon>Peronosporales</taxon>
        <taxon>Peronosporaceae</taxon>
        <taxon>Hyaloperonospora</taxon>
    </lineage>
</organism>
<evidence type="ECO:0000313" key="1">
    <source>
        <dbReference type="EnsemblProtists" id="HpaP807606"/>
    </source>
</evidence>